<sequence length="486" mass="53909">MPYTGIDISNYQAGLPQPVIAQADVVIIKATEGNTFRDPHTADLFMKALREGKKIGVYHFARPGTTAAAQAQYMLDYMTELQLTPDFYVLDFEDETQTHDEAWAKAFLDYTAEVSGLPVWFYCYVAPLKAYKYKSIRPHYKFWLAGYYLGYNPIFGFTPPMSLDEYILFNDVNTVGIDFAGWQYTPVGRLPGWDADLDLNFFFDDAFNEMVGAITPAPVALAQLEYPVDVNTRISQDFAQSGTNFNLATGGHTGRDYAVNIDTPVEVVAPGTVLWADWASNLPGDDSTAGWESRWLVHKSFAGVTVVVDHGSYLSLYAHLNFTPMNVGDAVEKGDVIGYSGNTGSATTGPHLHWEIVPKPFAWWTNGYYGRVSPGAFVEASNKEIERVAKAAGISIEKDFLEEIMALYNSKEEFEAALRKNIAQPILDELTPGKAGVKNAGNVFIMLYNIAGHLEEFKNLFMPGKAGVRYEGGMRSLVRSIVEGKK</sequence>
<dbReference type="GO" id="GO:0009253">
    <property type="term" value="P:peptidoglycan catabolic process"/>
    <property type="evidence" value="ECO:0007669"/>
    <property type="project" value="InterPro"/>
</dbReference>
<dbReference type="SUPFAM" id="SSF51445">
    <property type="entry name" value="(Trans)glycosidases"/>
    <property type="match status" value="1"/>
</dbReference>
<organism evidence="3 4">
    <name type="scientific">Rothia terrae</name>
    <dbReference type="NCBI Taxonomy" id="396015"/>
    <lineage>
        <taxon>Bacteria</taxon>
        <taxon>Bacillati</taxon>
        <taxon>Actinomycetota</taxon>
        <taxon>Actinomycetes</taxon>
        <taxon>Micrococcales</taxon>
        <taxon>Micrococcaceae</taxon>
        <taxon>Rothia</taxon>
    </lineage>
</organism>
<dbReference type="GO" id="GO:0004222">
    <property type="term" value="F:metalloendopeptidase activity"/>
    <property type="evidence" value="ECO:0007669"/>
    <property type="project" value="TreeGrafter"/>
</dbReference>
<evidence type="ECO:0000256" key="1">
    <source>
        <dbReference type="ARBA" id="ARBA00010646"/>
    </source>
</evidence>
<dbReference type="CDD" id="cd12797">
    <property type="entry name" value="M23_peptidase"/>
    <property type="match status" value="1"/>
</dbReference>
<dbReference type="SUPFAM" id="SSF51261">
    <property type="entry name" value="Duplicated hybrid motif"/>
    <property type="match status" value="1"/>
</dbReference>
<comment type="similarity">
    <text evidence="1">Belongs to the glycosyl hydrolase 25 family.</text>
</comment>
<reference evidence="3 4" key="1">
    <citation type="submission" date="2020-09" db="EMBL/GenBank/DDBJ databases">
        <title>Investigation of environmental microbes.</title>
        <authorList>
            <person name="Ou Y."/>
            <person name="Kang Q."/>
        </authorList>
    </citation>
    <scope>NUCLEOTIDE SEQUENCE [LARGE SCALE GENOMIC DNA]</scope>
    <source>
        <strain evidence="3 4">KJZ-14</strain>
    </source>
</reference>
<dbReference type="PANTHER" id="PTHR21666">
    <property type="entry name" value="PEPTIDASE-RELATED"/>
    <property type="match status" value="1"/>
</dbReference>
<dbReference type="InterPro" id="IPR011055">
    <property type="entry name" value="Dup_hybrid_motif"/>
</dbReference>
<evidence type="ECO:0000259" key="2">
    <source>
        <dbReference type="Pfam" id="PF01551"/>
    </source>
</evidence>
<dbReference type="InterPro" id="IPR002053">
    <property type="entry name" value="Glyco_hydro_25"/>
</dbReference>
<dbReference type="Proteomes" id="UP000516404">
    <property type="component" value="Chromosome"/>
</dbReference>
<dbReference type="Pfam" id="PF01551">
    <property type="entry name" value="Peptidase_M23"/>
    <property type="match status" value="1"/>
</dbReference>
<dbReference type="InterPro" id="IPR050570">
    <property type="entry name" value="Cell_wall_metabolism_enzyme"/>
</dbReference>
<dbReference type="PROSITE" id="PS51904">
    <property type="entry name" value="GLYCOSYL_HYDROL_F25_2"/>
    <property type="match status" value="1"/>
</dbReference>
<accession>A0A7H2BGB0</accession>
<dbReference type="KEGG" id="rter:IDM49_05555"/>
<dbReference type="Pfam" id="PF01183">
    <property type="entry name" value="Glyco_hydro_25"/>
    <property type="match status" value="1"/>
</dbReference>
<dbReference type="Gene3D" id="3.20.20.80">
    <property type="entry name" value="Glycosidases"/>
    <property type="match status" value="1"/>
</dbReference>
<protein>
    <submittedName>
        <fullName evidence="3">Peptidoglycan DD-metalloendopeptidase family protein</fullName>
    </submittedName>
</protein>
<dbReference type="EMBL" id="CP061539">
    <property type="protein sequence ID" value="QNV38706.1"/>
    <property type="molecule type" value="Genomic_DNA"/>
</dbReference>
<dbReference type="GO" id="GO:0003796">
    <property type="term" value="F:lysozyme activity"/>
    <property type="evidence" value="ECO:0007669"/>
    <property type="project" value="InterPro"/>
</dbReference>
<dbReference type="PANTHER" id="PTHR21666:SF270">
    <property type="entry name" value="MUREIN HYDROLASE ACTIVATOR ENVC"/>
    <property type="match status" value="1"/>
</dbReference>
<feature type="domain" description="M23ase beta-sheet core" evidence="2">
    <location>
        <begin position="251"/>
        <end position="357"/>
    </location>
</feature>
<name>A0A7H2BGB0_9MICC</name>
<dbReference type="GeneID" id="96623694"/>
<evidence type="ECO:0000313" key="3">
    <source>
        <dbReference type="EMBL" id="QNV38706.1"/>
    </source>
</evidence>
<dbReference type="GO" id="GO:0016998">
    <property type="term" value="P:cell wall macromolecule catabolic process"/>
    <property type="evidence" value="ECO:0007669"/>
    <property type="project" value="InterPro"/>
</dbReference>
<dbReference type="Gene3D" id="2.70.70.10">
    <property type="entry name" value="Glucose Permease (Domain IIA)"/>
    <property type="match status" value="1"/>
</dbReference>
<dbReference type="AlphaFoldDB" id="A0A7H2BGB0"/>
<proteinExistence type="inferred from homology"/>
<gene>
    <name evidence="3" type="ORF">IDM49_05555</name>
</gene>
<keyword evidence="4" id="KW-1185">Reference proteome</keyword>
<dbReference type="InterPro" id="IPR017853">
    <property type="entry name" value="GH"/>
</dbReference>
<evidence type="ECO:0000313" key="4">
    <source>
        <dbReference type="Proteomes" id="UP000516404"/>
    </source>
</evidence>
<dbReference type="RefSeq" id="WP_190725302.1">
    <property type="nucleotide sequence ID" value="NZ_CP061539.1"/>
</dbReference>
<dbReference type="InterPro" id="IPR016047">
    <property type="entry name" value="M23ase_b-sheet_dom"/>
</dbReference>